<sequence>MDFAFKNEVVMETKKKILVLGCNFAGLTISRYGVPIFVVNK</sequence>
<keyword evidence="2" id="KW-1185">Reference proteome</keyword>
<dbReference type="EMBL" id="AHKF01000018">
    <property type="protein sequence ID" value="EIA08188.1"/>
    <property type="molecule type" value="Genomic_DNA"/>
</dbReference>
<organism evidence="1 2">
    <name type="scientific">Flavobacterium frigoris (strain PS1)</name>
    <dbReference type="NCBI Taxonomy" id="1086011"/>
    <lineage>
        <taxon>Bacteria</taxon>
        <taxon>Pseudomonadati</taxon>
        <taxon>Bacteroidota</taxon>
        <taxon>Flavobacteriia</taxon>
        <taxon>Flavobacteriales</taxon>
        <taxon>Flavobacteriaceae</taxon>
        <taxon>Flavobacterium</taxon>
    </lineage>
</organism>
<protein>
    <submittedName>
        <fullName evidence="1">Uncharacterized protein</fullName>
    </submittedName>
</protein>
<dbReference type="AlphaFoldDB" id="H7FRP8"/>
<dbReference type="PATRIC" id="fig|1086011.3.peg.1865"/>
<evidence type="ECO:0000313" key="1">
    <source>
        <dbReference type="EMBL" id="EIA08188.1"/>
    </source>
</evidence>
<dbReference type="Proteomes" id="UP000005566">
    <property type="component" value="Unassembled WGS sequence"/>
</dbReference>
<accession>H7FRP8</accession>
<name>H7FRP8_FLAFP</name>
<evidence type="ECO:0000313" key="2">
    <source>
        <dbReference type="Proteomes" id="UP000005566"/>
    </source>
</evidence>
<comment type="caution">
    <text evidence="1">The sequence shown here is derived from an EMBL/GenBank/DDBJ whole genome shotgun (WGS) entry which is preliminary data.</text>
</comment>
<dbReference type="STRING" id="1086011.HJ01_01910"/>
<reference evidence="1 2" key="1">
    <citation type="journal article" date="2014" name="Acta Crystallogr. D">
        <title>Structure-based characterization and antifreeze properties of a hyperactive ice-binding protein from the Antarctic bacterium Flavobacterium frigoris PS1.</title>
        <authorList>
            <person name="Do H."/>
            <person name="Kim S.J."/>
            <person name="Kim H.J."/>
            <person name="Lee J.H."/>
        </authorList>
    </citation>
    <scope>NUCLEOTIDE SEQUENCE [LARGE SCALE GENOMIC DNA]</scope>
    <source>
        <strain evidence="1 2">PS1</strain>
    </source>
</reference>
<proteinExistence type="predicted"/>
<gene>
    <name evidence="1" type="ORF">HJ01_01910</name>
</gene>